<dbReference type="NCBIfam" id="TIGR04352">
    <property type="entry name" value="HprK_rel_A"/>
    <property type="match status" value="1"/>
</dbReference>
<dbReference type="Proteomes" id="UP000637423">
    <property type="component" value="Unassembled WGS sequence"/>
</dbReference>
<dbReference type="Gene3D" id="3.40.50.300">
    <property type="entry name" value="P-loop containing nucleotide triphosphate hydrolases"/>
    <property type="match status" value="1"/>
</dbReference>
<dbReference type="AlphaFoldDB" id="A0A916V1R5"/>
<dbReference type="EMBL" id="BMED01000007">
    <property type="protein sequence ID" value="GGC96906.1"/>
    <property type="molecule type" value="Genomic_DNA"/>
</dbReference>
<name>A0A916V1R5_9BURK</name>
<gene>
    <name evidence="1" type="ORF">GCM10011396_50460</name>
</gene>
<reference evidence="1" key="2">
    <citation type="submission" date="2020-09" db="EMBL/GenBank/DDBJ databases">
        <authorList>
            <person name="Sun Q."/>
            <person name="Zhou Y."/>
        </authorList>
    </citation>
    <scope>NUCLEOTIDE SEQUENCE</scope>
    <source>
        <strain evidence="1">CGMCC 1.10998</strain>
    </source>
</reference>
<organism evidence="1 2">
    <name type="scientific">Undibacterium terreum</name>
    <dbReference type="NCBI Taxonomy" id="1224302"/>
    <lineage>
        <taxon>Bacteria</taxon>
        <taxon>Pseudomonadati</taxon>
        <taxon>Pseudomonadota</taxon>
        <taxon>Betaproteobacteria</taxon>
        <taxon>Burkholderiales</taxon>
        <taxon>Oxalobacteraceae</taxon>
        <taxon>Undibacterium</taxon>
    </lineage>
</organism>
<proteinExistence type="predicted"/>
<comment type="caution">
    <text evidence="1">The sequence shown here is derived from an EMBL/GenBank/DDBJ whole genome shotgun (WGS) entry which is preliminary data.</text>
</comment>
<evidence type="ECO:0000313" key="1">
    <source>
        <dbReference type="EMBL" id="GGC96906.1"/>
    </source>
</evidence>
<dbReference type="InterPro" id="IPR027600">
    <property type="entry name" value="HprK-rel_A"/>
</dbReference>
<evidence type="ECO:0000313" key="2">
    <source>
        <dbReference type="Proteomes" id="UP000637423"/>
    </source>
</evidence>
<dbReference type="GO" id="GO:0016301">
    <property type="term" value="F:kinase activity"/>
    <property type="evidence" value="ECO:0007669"/>
    <property type="project" value="UniProtKB-KW"/>
</dbReference>
<dbReference type="SUPFAM" id="SSF53795">
    <property type="entry name" value="PEP carboxykinase-like"/>
    <property type="match status" value="1"/>
</dbReference>
<sequence>MTVSSLKLSELKARLKKGLFLRIGPVTMAIRSTVPSVVEGVRLVYADYPLADDDFADFHVTLNPPRNLRRWLKPQAMFELDGVSPFKPLPFKQAFPMLEWGMNWCVSTHMHGYLMIHAAVMERDGHAAILPAPPGSGKSTLCATLVHKGWRLLSDELTLIRLADGEIIPLPRPVSLKNASIDIVQQYVPSAVLSPKVYDTLKGTVALMKPPADSLARIAETVKPAWIIFPKYEAGAATRLEAIPQSRAFMRVADNAFNYSLLGARGFEALAGLIDKSTAFDFNYSSLDEAIETFASLQTPAQAL</sequence>
<keyword evidence="2" id="KW-1185">Reference proteome</keyword>
<keyword evidence="1" id="KW-0808">Transferase</keyword>
<keyword evidence="1" id="KW-0418">Kinase</keyword>
<protein>
    <submittedName>
        <fullName evidence="1">HPr kinase</fullName>
    </submittedName>
</protein>
<reference evidence="1" key="1">
    <citation type="journal article" date="2014" name="Int. J. Syst. Evol. Microbiol.">
        <title>Complete genome sequence of Corynebacterium casei LMG S-19264T (=DSM 44701T), isolated from a smear-ripened cheese.</title>
        <authorList>
            <consortium name="US DOE Joint Genome Institute (JGI-PGF)"/>
            <person name="Walter F."/>
            <person name="Albersmeier A."/>
            <person name="Kalinowski J."/>
            <person name="Ruckert C."/>
        </authorList>
    </citation>
    <scope>NUCLEOTIDE SEQUENCE</scope>
    <source>
        <strain evidence="1">CGMCC 1.10998</strain>
    </source>
</reference>
<dbReference type="InterPro" id="IPR027417">
    <property type="entry name" value="P-loop_NTPase"/>
</dbReference>
<accession>A0A916V1R5</accession>